<dbReference type="InterPro" id="IPR003191">
    <property type="entry name" value="Guanylate-bd/ATL_C"/>
</dbReference>
<dbReference type="Pfam" id="PF02841">
    <property type="entry name" value="GBP_C"/>
    <property type="match status" value="1"/>
</dbReference>
<evidence type="ECO:0000313" key="7">
    <source>
        <dbReference type="Proteomes" id="UP000694620"/>
    </source>
</evidence>
<reference evidence="6" key="3">
    <citation type="submission" date="2025-09" db="UniProtKB">
        <authorList>
            <consortium name="Ensembl"/>
        </authorList>
    </citation>
    <scope>IDENTIFICATION</scope>
</reference>
<dbReference type="Pfam" id="PF09004">
    <property type="entry name" value="ALKBH8_N"/>
    <property type="match status" value="1"/>
</dbReference>
<dbReference type="GO" id="GO:0008168">
    <property type="term" value="F:methyltransferase activity"/>
    <property type="evidence" value="ECO:0007669"/>
    <property type="project" value="InterPro"/>
</dbReference>
<dbReference type="CDD" id="cd01851">
    <property type="entry name" value="GBP"/>
    <property type="match status" value="1"/>
</dbReference>
<dbReference type="SUPFAM" id="SSF52540">
    <property type="entry name" value="P-loop containing nucleoside triphosphate hydrolases"/>
    <property type="match status" value="1"/>
</dbReference>
<dbReference type="GO" id="GO:0016706">
    <property type="term" value="F:2-oxoglutarate-dependent dioxygenase activity"/>
    <property type="evidence" value="ECO:0007669"/>
    <property type="project" value="InterPro"/>
</dbReference>
<feature type="domain" description="GB1/RHD3-type G" evidence="5">
    <location>
        <begin position="36"/>
        <end position="301"/>
    </location>
</feature>
<proteinExistence type="inferred from homology"/>
<evidence type="ECO:0000259" key="5">
    <source>
        <dbReference type="PROSITE" id="PS51715"/>
    </source>
</evidence>
<dbReference type="InterPro" id="IPR027417">
    <property type="entry name" value="P-loop_NTPase"/>
</dbReference>
<accession>A0A8C4T5P9</accession>
<dbReference type="PROSITE" id="PS51715">
    <property type="entry name" value="G_GB1_RHD3"/>
    <property type="match status" value="1"/>
</dbReference>
<reference evidence="6" key="2">
    <citation type="submission" date="2025-08" db="UniProtKB">
        <authorList>
            <consortium name="Ensembl"/>
        </authorList>
    </citation>
    <scope>IDENTIFICATION</scope>
</reference>
<dbReference type="InterPro" id="IPR015894">
    <property type="entry name" value="Guanylate-bd_N"/>
</dbReference>
<keyword evidence="2" id="KW-0378">Hydrolase</keyword>
<dbReference type="Pfam" id="PF02263">
    <property type="entry name" value="GBP"/>
    <property type="match status" value="1"/>
</dbReference>
<dbReference type="InterPro" id="IPR036543">
    <property type="entry name" value="Guanylate-bd_C_sf"/>
</dbReference>
<comment type="similarity">
    <text evidence="4">Belongs to the TRAFAC class dynamin-like GTPase superfamily. GB1/RHD3 GTPase family.</text>
</comment>
<dbReference type="Gene3D" id="1.20.1000.10">
    <property type="entry name" value="Guanylate-binding protein, C-terminal domain"/>
    <property type="match status" value="1"/>
</dbReference>
<evidence type="ECO:0000256" key="1">
    <source>
        <dbReference type="ARBA" id="ARBA00022741"/>
    </source>
</evidence>
<keyword evidence="1" id="KW-0547">Nucleotide-binding</keyword>
<dbReference type="Gene3D" id="3.40.50.300">
    <property type="entry name" value="P-loop containing nucleotide triphosphate hydrolases"/>
    <property type="match status" value="1"/>
</dbReference>
<keyword evidence="7" id="KW-1185">Reference proteome</keyword>
<keyword evidence="3" id="KW-0342">GTP-binding</keyword>
<gene>
    <name evidence="6" type="primary">LOC114668163</name>
</gene>
<dbReference type="InterPro" id="IPR015095">
    <property type="entry name" value="AlkB_hom8_N"/>
</dbReference>
<name>A0A8C4T5P9_ERPCA</name>
<dbReference type="GO" id="GO:0005525">
    <property type="term" value="F:GTP binding"/>
    <property type="evidence" value="ECO:0007669"/>
    <property type="project" value="UniProtKB-KW"/>
</dbReference>
<dbReference type="GeneTree" id="ENSGT00940000154265"/>
<reference evidence="6" key="1">
    <citation type="submission" date="2021-06" db="EMBL/GenBank/DDBJ databases">
        <authorList>
            <consortium name="Wellcome Sanger Institute Data Sharing"/>
        </authorList>
    </citation>
    <scope>NUCLEOTIDE SEQUENCE [LARGE SCALE GENOMIC DNA]</scope>
</reference>
<dbReference type="Ensembl" id="ENSECRT00000028081.1">
    <property type="protein sequence ID" value="ENSECRP00000027507.1"/>
    <property type="gene ID" value="ENSECRG00000018602.1"/>
</dbReference>
<sequence length="659" mass="74785">MASQGPEMTSPVCLIENTASGLQMNQEALEILSRIEQPVVVVAIVGLYRTGKSYLMNKLAGQKSGFSLGSTIQSHTKGIWVWCVPHPVKADHTLVLLDTEGLGDVEKGDTKNDCWIFALAILLGSSFVYNSRGTIDNQGEHFLNTDGYVTELTDLIKVKSQADNEEEDDIHYVRFFPNFVWAVRDFTLELKIEGKDVTQDEYLENALSLRKGTGKKVSDYNLPRQCIRNFFPTRKCFVFVPPTAPEKMKNMEFLPETELCPTFVQATREFYHYVFQQSDVKKLKGGHKVTGRMLGSLATTYVETIRSGAVPCLENAVIAMAQIENESAAREGLTAYQEGMKQSLNFPETQEELSQKHAHWEKQALEIFMKRSFKDENHEHQNNLAEEIMRHYVSIVEMNETSSIQICRKLLEDESAFMVQKLQAGVYASVGGYEIYCEDRNVVVEKFRATPRKGVKVSNLLCVTTLERPCDKNNLTLNVEKTKELVIDFRKKQLIHIPVYIKNTAVEIVQSTKFLGVNVTNNLTWSLHTSSLIFLRRLKRAHLSKSVLTTFYRGTIESVLTSSSSLWQDSCSASDWKALRKVVRAAERIIGAPLPNVQDLAKQRCLARAVRNSRDPTYPASELFSLMPSSRRYRSLKCRTTRFKNSFFPTAIRLLNEAF</sequence>
<dbReference type="PANTHER" id="PTHR10751">
    <property type="entry name" value="GUANYLATE BINDING PROTEIN"/>
    <property type="match status" value="1"/>
</dbReference>
<dbReference type="InterPro" id="IPR030386">
    <property type="entry name" value="G_GB1_RHD3_dom"/>
</dbReference>
<evidence type="ECO:0000256" key="3">
    <source>
        <dbReference type="ARBA" id="ARBA00023134"/>
    </source>
</evidence>
<evidence type="ECO:0000256" key="2">
    <source>
        <dbReference type="ARBA" id="ARBA00022801"/>
    </source>
</evidence>
<dbReference type="AlphaFoldDB" id="A0A8C4T5P9"/>
<evidence type="ECO:0000256" key="4">
    <source>
        <dbReference type="PROSITE-ProRule" id="PRU01052"/>
    </source>
</evidence>
<dbReference type="SUPFAM" id="SSF48340">
    <property type="entry name" value="Interferon-induced guanylate-binding protein 1 (GBP1), C-terminal domain"/>
    <property type="match status" value="1"/>
</dbReference>
<dbReference type="GO" id="GO:0003924">
    <property type="term" value="F:GTPase activity"/>
    <property type="evidence" value="ECO:0007669"/>
    <property type="project" value="InterPro"/>
</dbReference>
<dbReference type="Proteomes" id="UP000694620">
    <property type="component" value="Chromosome 17"/>
</dbReference>
<dbReference type="FunFam" id="3.40.50.300:FF:000422">
    <property type="entry name" value="Guanylate-binding protein 1"/>
    <property type="match status" value="1"/>
</dbReference>
<evidence type="ECO:0000313" key="6">
    <source>
        <dbReference type="Ensembl" id="ENSECRP00000027507.1"/>
    </source>
</evidence>
<organism evidence="6 7">
    <name type="scientific">Erpetoichthys calabaricus</name>
    <name type="common">Rope fish</name>
    <name type="synonym">Calamoichthys calabaricus</name>
    <dbReference type="NCBI Taxonomy" id="27687"/>
    <lineage>
        <taxon>Eukaryota</taxon>
        <taxon>Metazoa</taxon>
        <taxon>Chordata</taxon>
        <taxon>Craniata</taxon>
        <taxon>Vertebrata</taxon>
        <taxon>Euteleostomi</taxon>
        <taxon>Actinopterygii</taxon>
        <taxon>Polypteriformes</taxon>
        <taxon>Polypteridae</taxon>
        <taxon>Erpetoichthys</taxon>
    </lineage>
</organism>
<protein>
    <submittedName>
        <fullName evidence="6">Guanylate-binding protein 1-like</fullName>
    </submittedName>
</protein>